<dbReference type="GO" id="GO:0043001">
    <property type="term" value="P:Golgi to plasma membrane protein transport"/>
    <property type="evidence" value="ECO:0007669"/>
    <property type="project" value="TreeGrafter"/>
</dbReference>
<dbReference type="InterPro" id="IPR041569">
    <property type="entry name" value="AAA_lid_3"/>
</dbReference>
<feature type="domain" description="AAA+ ATPase" evidence="13">
    <location>
        <begin position="646"/>
        <end position="782"/>
    </location>
</feature>
<feature type="region of interest" description="Disordered" evidence="12">
    <location>
        <begin position="1"/>
        <end position="36"/>
    </location>
</feature>
<feature type="domain" description="AAA+ ATPase" evidence="13">
    <location>
        <begin position="365"/>
        <end position="512"/>
    </location>
</feature>
<dbReference type="GO" id="GO:0005795">
    <property type="term" value="C:Golgi stack"/>
    <property type="evidence" value="ECO:0007669"/>
    <property type="project" value="TreeGrafter"/>
</dbReference>
<dbReference type="InterPro" id="IPR004201">
    <property type="entry name" value="Cdc48_dom2"/>
</dbReference>
<keyword evidence="6 11" id="KW-0547">Nucleotide-binding</keyword>
<evidence type="ECO:0000313" key="14">
    <source>
        <dbReference type="EMBL" id="CEH12444.1"/>
    </source>
</evidence>
<dbReference type="Pfam" id="PF02933">
    <property type="entry name" value="CDC48_2"/>
    <property type="match status" value="1"/>
</dbReference>
<dbReference type="InterPro" id="IPR029067">
    <property type="entry name" value="CDC48_domain_2-like_sf"/>
</dbReference>
<evidence type="ECO:0000256" key="2">
    <source>
        <dbReference type="ARBA" id="ARBA00006914"/>
    </source>
</evidence>
<dbReference type="OrthoDB" id="9982946at2759"/>
<feature type="compositionally biased region" description="Gly residues" evidence="12">
    <location>
        <begin position="25"/>
        <end position="36"/>
    </location>
</feature>
<dbReference type="PANTHER" id="PTHR23078">
    <property type="entry name" value="VESICULAR-FUSION PROTEIN NSF"/>
    <property type="match status" value="1"/>
</dbReference>
<evidence type="ECO:0000256" key="1">
    <source>
        <dbReference type="ARBA" id="ARBA00004496"/>
    </source>
</evidence>
<dbReference type="Gene3D" id="3.40.50.300">
    <property type="entry name" value="P-loop containing nucleotide triphosphate hydrolases"/>
    <property type="match status" value="2"/>
</dbReference>
<dbReference type="SUPFAM" id="SSF52540">
    <property type="entry name" value="P-loop containing nucleoside triphosphate hydrolases"/>
    <property type="match status" value="2"/>
</dbReference>
<dbReference type="GO" id="GO:0005524">
    <property type="term" value="F:ATP binding"/>
    <property type="evidence" value="ECO:0007669"/>
    <property type="project" value="UniProtKB-UniRule"/>
</dbReference>
<protein>
    <recommendedName>
        <fullName evidence="10 11">Vesicular-fusion protein SEC18</fullName>
    </recommendedName>
</protein>
<evidence type="ECO:0000256" key="6">
    <source>
        <dbReference type="ARBA" id="ARBA00022741"/>
    </source>
</evidence>
<evidence type="ECO:0000256" key="12">
    <source>
        <dbReference type="SAM" id="MobiDB-lite"/>
    </source>
</evidence>
<dbReference type="InterPro" id="IPR039812">
    <property type="entry name" value="Vesicle-fus_ATPase"/>
</dbReference>
<dbReference type="GO" id="GO:0016887">
    <property type="term" value="F:ATP hydrolysis activity"/>
    <property type="evidence" value="ECO:0007669"/>
    <property type="project" value="InterPro"/>
</dbReference>
<evidence type="ECO:0000256" key="10">
    <source>
        <dbReference type="ARBA" id="ARBA00068637"/>
    </source>
</evidence>
<evidence type="ECO:0000256" key="8">
    <source>
        <dbReference type="ARBA" id="ARBA00022927"/>
    </source>
</evidence>
<dbReference type="FunFam" id="1.10.8.60:FF:000026">
    <property type="entry name" value="vesicle-fusing ATPase isoform X1"/>
    <property type="match status" value="1"/>
</dbReference>
<evidence type="ECO:0000256" key="4">
    <source>
        <dbReference type="ARBA" id="ARBA00022490"/>
    </source>
</evidence>
<dbReference type="GO" id="GO:0035494">
    <property type="term" value="P:SNARE complex disassembly"/>
    <property type="evidence" value="ECO:0007669"/>
    <property type="project" value="InterPro"/>
</dbReference>
<name>A0A0P1BAN8_9BASI</name>
<dbReference type="AlphaFoldDB" id="A0A0P1BAN8"/>
<keyword evidence="3 11" id="KW-0813">Transport</keyword>
<dbReference type="PANTHER" id="PTHR23078:SF3">
    <property type="entry name" value="VESICLE-FUSING ATPASE"/>
    <property type="match status" value="1"/>
</dbReference>
<keyword evidence="5" id="KW-0677">Repeat</keyword>
<dbReference type="SMART" id="SM00382">
    <property type="entry name" value="AAA"/>
    <property type="match status" value="2"/>
</dbReference>
<dbReference type="CDD" id="cd00009">
    <property type="entry name" value="AAA"/>
    <property type="match status" value="1"/>
</dbReference>
<dbReference type="SUPFAM" id="SSF50692">
    <property type="entry name" value="ADC-like"/>
    <property type="match status" value="1"/>
</dbReference>
<dbReference type="EMBL" id="CCYA01000149">
    <property type="protein sequence ID" value="CEH12444.1"/>
    <property type="molecule type" value="Genomic_DNA"/>
</dbReference>
<dbReference type="Gene3D" id="1.10.8.60">
    <property type="match status" value="2"/>
</dbReference>
<evidence type="ECO:0000256" key="7">
    <source>
        <dbReference type="ARBA" id="ARBA00022840"/>
    </source>
</evidence>
<dbReference type="Proteomes" id="UP000054845">
    <property type="component" value="Unassembled WGS sequence"/>
</dbReference>
<dbReference type="InterPro" id="IPR003960">
    <property type="entry name" value="ATPase_AAA_CS"/>
</dbReference>
<dbReference type="GO" id="GO:0006891">
    <property type="term" value="P:intra-Golgi vesicle-mediated transport"/>
    <property type="evidence" value="ECO:0007669"/>
    <property type="project" value="TreeGrafter"/>
</dbReference>
<feature type="region of interest" description="Disordered" evidence="12">
    <location>
        <begin position="78"/>
        <end position="108"/>
    </location>
</feature>
<evidence type="ECO:0000259" key="13">
    <source>
        <dbReference type="SMART" id="SM00382"/>
    </source>
</evidence>
<evidence type="ECO:0000256" key="5">
    <source>
        <dbReference type="ARBA" id="ARBA00022737"/>
    </source>
</evidence>
<comment type="similarity">
    <text evidence="2 11">Belongs to the AAA ATPase family.</text>
</comment>
<keyword evidence="11" id="KW-0378">Hydrolase</keyword>
<dbReference type="InterPro" id="IPR003959">
    <property type="entry name" value="ATPase_AAA_core"/>
</dbReference>
<dbReference type="InterPro" id="IPR009010">
    <property type="entry name" value="Asp_de-COase-like_dom_sf"/>
</dbReference>
<feature type="compositionally biased region" description="Gly residues" evidence="12">
    <location>
        <begin position="1"/>
        <end position="12"/>
    </location>
</feature>
<dbReference type="InterPro" id="IPR003593">
    <property type="entry name" value="AAA+_ATPase"/>
</dbReference>
<evidence type="ECO:0000256" key="3">
    <source>
        <dbReference type="ARBA" id="ARBA00022448"/>
    </source>
</evidence>
<dbReference type="FunFam" id="1.10.8.60:FF:000161">
    <property type="entry name" value="Putative AAA family ATPase SEC18"/>
    <property type="match status" value="1"/>
</dbReference>
<dbReference type="PROSITE" id="PS00674">
    <property type="entry name" value="AAA"/>
    <property type="match status" value="1"/>
</dbReference>
<keyword evidence="7 11" id="KW-0067">ATP-binding</keyword>
<comment type="subcellular location">
    <subcellularLocation>
        <location evidence="1 11">Cytoplasm</location>
    </subcellularLocation>
</comment>
<keyword evidence="11" id="KW-0931">ER-Golgi transport</keyword>
<dbReference type="Gene3D" id="3.10.330.10">
    <property type="match status" value="1"/>
</dbReference>
<dbReference type="InterPro" id="IPR027417">
    <property type="entry name" value="P-loop_NTPase"/>
</dbReference>
<evidence type="ECO:0000313" key="15">
    <source>
        <dbReference type="Proteomes" id="UP000054845"/>
    </source>
</evidence>
<dbReference type="STRING" id="401625.A0A0P1BAN8"/>
<keyword evidence="8 11" id="KW-0653">Protein transport</keyword>
<accession>A0A0P1BAN8</accession>
<reference evidence="14 15" key="1">
    <citation type="submission" date="2014-09" db="EMBL/GenBank/DDBJ databases">
        <authorList>
            <person name="Magalhaes I.L.F."/>
            <person name="Oliveira U."/>
            <person name="Santos F.R."/>
            <person name="Vidigal T.H.D.A."/>
            <person name="Brescovit A.D."/>
            <person name="Santos A.J."/>
        </authorList>
    </citation>
    <scope>NUCLEOTIDE SEQUENCE [LARGE SCALE GENOMIC DNA]</scope>
</reference>
<dbReference type="Pfam" id="PF00004">
    <property type="entry name" value="AAA"/>
    <property type="match status" value="2"/>
</dbReference>
<dbReference type="FunFam" id="3.40.50.300:FF:000166">
    <property type="entry name" value="vesicle-fusing ATPase isoform X1"/>
    <property type="match status" value="1"/>
</dbReference>
<dbReference type="Pfam" id="PF17862">
    <property type="entry name" value="AAA_lid_3"/>
    <property type="match status" value="1"/>
</dbReference>
<evidence type="ECO:0000256" key="11">
    <source>
        <dbReference type="RuleBase" id="RU367045"/>
    </source>
</evidence>
<sequence length="852" mass="90394">MAGFSRGGGGAGYDRTAYGSSGNPTPGGGRSAYGASAGGGGGAGYAPGGGGGAGYGGAGYGSGGGVGAGYSSGGASDAYGGRSARKPAPSGYPDEKAPYNPSQHAAAGGGGGASGHLVVKCPEPLILSNCLAVNAQEWGSTQYVIIDGRFVFTAAADKTGQVQAGTIGTALLQRQWAGLSAQGHVVRAEPYDPYSQGPAVYLASLDVEVGFLRKGTEIAEVFDADEMQRNWVRAFEHHIFSIGQLLVFEFHGQNLKATVTGVEVVETQPTRQGAGAPPPPPSQHRSDKGLLMRETSVNFIKAGDSGVKIKASGKRAPPNAILQPNFKFEDMGIGGLDSEFSAIFRRAFASRIFPPALVDKLGIQHVKGILLYGPPGTGKTLMARQIGKMLNANEPKIVNGPEILNKYVGASEENIRKLFADAEKEYKAKGDESGLHIIIFDELDAICKQRGSSGGGTGVGDSVVNQLLSKMDGVDQLNNILLIGMTNRLDMIDDALLRPGRLEVHMEINLPDEHGRRQIISIQTSKMRTNGVMDDDVDLAELAALTKNFSGAEIAGLVKSATSFAFNRHVKVGTMAGISDDVEGMRVNRDDFLHALDEVTPAFGVAEEELQQVVSNGIMHYAPHIDVILRDGQLRVEQVRTSSRTPLVTALLHGPPGSGKTALAATMAMASSFPFIKLVSPENMVGMAESQKIAYLNKVFNDSYKSPLSIIVVDSIEKIVEWVPIGPRFSNPVLQALSVLLGKRPPKDRRLLILATTSNRPMLVDMDLAEAFLADIRVPAITSLRSVDHVVRETGLFRDQSEQDRLMGLLRSAGLEDSNRLNIGIKKLLSEIEMARLDEDPADKLTAALNSL</sequence>
<comment type="function">
    <text evidence="9 11">Required for vesicle-mediated transport. Catalyzes the fusion of transport vesicles within the Golgi cisternae. Is also required for transport from the endoplasmic reticulum to the Golgi stack. Seems to function as a fusion protein required for the delivery of cargo proteins to all compartments of the Golgi stack independent of vesicle origin.</text>
</comment>
<dbReference type="Gene3D" id="2.40.40.20">
    <property type="match status" value="1"/>
</dbReference>
<proteinExistence type="inferred from homology"/>
<dbReference type="SUPFAM" id="SSF54585">
    <property type="entry name" value="Cdc48 domain 2-like"/>
    <property type="match status" value="1"/>
</dbReference>
<organism evidence="14 15">
    <name type="scientific">Ceraceosorus bombacis</name>
    <dbReference type="NCBI Taxonomy" id="401625"/>
    <lineage>
        <taxon>Eukaryota</taxon>
        <taxon>Fungi</taxon>
        <taxon>Dikarya</taxon>
        <taxon>Basidiomycota</taxon>
        <taxon>Ustilaginomycotina</taxon>
        <taxon>Exobasidiomycetes</taxon>
        <taxon>Ceraceosorales</taxon>
        <taxon>Ceraceosoraceae</taxon>
        <taxon>Ceraceosorus</taxon>
    </lineage>
</organism>
<dbReference type="FunFam" id="3.40.50.300:FF:000187">
    <property type="entry name" value="Vesicular-fusion ATPase SEC18"/>
    <property type="match status" value="1"/>
</dbReference>
<keyword evidence="4 11" id="KW-0963">Cytoplasm</keyword>
<keyword evidence="15" id="KW-1185">Reference proteome</keyword>
<evidence type="ECO:0000256" key="9">
    <source>
        <dbReference type="ARBA" id="ARBA00056429"/>
    </source>
</evidence>